<evidence type="ECO:0000256" key="2">
    <source>
        <dbReference type="ARBA" id="ARBA00022670"/>
    </source>
</evidence>
<dbReference type="AlphaFoldDB" id="A0A356LM50"/>
<comment type="caution">
    <text evidence="8">The sequence shown here is derived from an EMBL/GenBank/DDBJ whole genome shotgun (WGS) entry which is preliminary data.</text>
</comment>
<dbReference type="PROSITE" id="PS00138">
    <property type="entry name" value="SUBTILASE_SER"/>
    <property type="match status" value="1"/>
</dbReference>
<dbReference type="PRINTS" id="PR00723">
    <property type="entry name" value="SUBTILISIN"/>
</dbReference>
<feature type="domain" description="Peptidase S8/S53" evidence="7">
    <location>
        <begin position="133"/>
        <end position="389"/>
    </location>
</feature>
<feature type="active site" description="Charge relay system" evidence="5 6">
    <location>
        <position position="142"/>
    </location>
</feature>
<sequence>MAESANTTGRYIVLLRHGRTEDGIRDLQRITGASIVKSENTTDRQYTTLELNCAIVFDHIGAALIRCEVAAGNAIQTASQQAQSNILMIEPERSVRAIAIPSNLPAGTAQGDSDAQATWGVRACGVDHSDYTGTGIRLAVLDTGLDVQHQDFAQRQIESRSFVSGAQVQDENGHGTHCAGIAAGILKPVAGPRYGVAGQAQLYIGKVLGNDGSGGDGSVLDGIDWAVGEGCEIISLSLGSPAKEGDSYSQIFEEVAKRALAAGTLIIAAAGNESQRPDYIAPVSHPANCPSIVAVAAIDEHMAVAPFSSGGVQNDGGQVDIAAPGVDVLSSWPSPENYNTISGTSMATPFVAGVAALFAQSDPAARGSILRDRIVQNARPLPLPQRDVGRGLVQAPGHSAAVNGQGMGS</sequence>
<dbReference type="PANTHER" id="PTHR43806:SF11">
    <property type="entry name" value="CEREVISIN-RELATED"/>
    <property type="match status" value="1"/>
</dbReference>
<dbReference type="PROSITE" id="PS00137">
    <property type="entry name" value="SUBTILASE_HIS"/>
    <property type="match status" value="1"/>
</dbReference>
<dbReference type="PROSITE" id="PS51892">
    <property type="entry name" value="SUBTILASE"/>
    <property type="match status" value="1"/>
</dbReference>
<evidence type="ECO:0000256" key="1">
    <source>
        <dbReference type="ARBA" id="ARBA00011073"/>
    </source>
</evidence>
<evidence type="ECO:0000256" key="5">
    <source>
        <dbReference type="PIRSR" id="PIRSR615500-1"/>
    </source>
</evidence>
<feature type="active site" description="Charge relay system" evidence="5 6">
    <location>
        <position position="345"/>
    </location>
</feature>
<evidence type="ECO:0000256" key="3">
    <source>
        <dbReference type="ARBA" id="ARBA00022801"/>
    </source>
</evidence>
<keyword evidence="3 6" id="KW-0378">Hydrolase</keyword>
<dbReference type="GO" id="GO:0005615">
    <property type="term" value="C:extracellular space"/>
    <property type="evidence" value="ECO:0007669"/>
    <property type="project" value="TreeGrafter"/>
</dbReference>
<dbReference type="GO" id="GO:0006508">
    <property type="term" value="P:proteolysis"/>
    <property type="evidence" value="ECO:0007669"/>
    <property type="project" value="UniProtKB-KW"/>
</dbReference>
<dbReference type="SUPFAM" id="SSF52743">
    <property type="entry name" value="Subtilisin-like"/>
    <property type="match status" value="1"/>
</dbReference>
<dbReference type="Proteomes" id="UP000264036">
    <property type="component" value="Unassembled WGS sequence"/>
</dbReference>
<dbReference type="InterPro" id="IPR022398">
    <property type="entry name" value="Peptidase_S8_His-AS"/>
</dbReference>
<evidence type="ECO:0000313" key="9">
    <source>
        <dbReference type="Proteomes" id="UP000264036"/>
    </source>
</evidence>
<organism evidence="8 9">
    <name type="scientific">Advenella kashmirensis</name>
    <dbReference type="NCBI Taxonomy" id="310575"/>
    <lineage>
        <taxon>Bacteria</taxon>
        <taxon>Pseudomonadati</taxon>
        <taxon>Pseudomonadota</taxon>
        <taxon>Betaproteobacteria</taxon>
        <taxon>Burkholderiales</taxon>
        <taxon>Alcaligenaceae</taxon>
    </lineage>
</organism>
<evidence type="ECO:0000259" key="7">
    <source>
        <dbReference type="Pfam" id="PF00082"/>
    </source>
</evidence>
<feature type="active site" description="Charge relay system" evidence="5 6">
    <location>
        <position position="174"/>
    </location>
</feature>
<dbReference type="GO" id="GO:0004252">
    <property type="term" value="F:serine-type endopeptidase activity"/>
    <property type="evidence" value="ECO:0007669"/>
    <property type="project" value="UniProtKB-UniRule"/>
</dbReference>
<dbReference type="EMBL" id="DOEK01000047">
    <property type="protein sequence ID" value="HBP31974.1"/>
    <property type="molecule type" value="Genomic_DNA"/>
</dbReference>
<evidence type="ECO:0000256" key="6">
    <source>
        <dbReference type="PROSITE-ProRule" id="PRU01240"/>
    </source>
</evidence>
<protein>
    <submittedName>
        <fullName evidence="8">Protease</fullName>
    </submittedName>
</protein>
<keyword evidence="2 6" id="KW-0645">Protease</keyword>
<accession>A0A356LM50</accession>
<evidence type="ECO:0000313" key="8">
    <source>
        <dbReference type="EMBL" id="HBP31974.1"/>
    </source>
</evidence>
<evidence type="ECO:0000256" key="4">
    <source>
        <dbReference type="ARBA" id="ARBA00022825"/>
    </source>
</evidence>
<dbReference type="Pfam" id="PF00082">
    <property type="entry name" value="Peptidase_S8"/>
    <property type="match status" value="1"/>
</dbReference>
<dbReference type="Gene3D" id="3.40.50.200">
    <property type="entry name" value="Peptidase S8/S53 domain"/>
    <property type="match status" value="1"/>
</dbReference>
<dbReference type="InterPro" id="IPR015500">
    <property type="entry name" value="Peptidase_S8_subtilisin-rel"/>
</dbReference>
<proteinExistence type="inferred from homology"/>
<name>A0A356LM50_9BURK</name>
<dbReference type="InterPro" id="IPR000209">
    <property type="entry name" value="Peptidase_S8/S53_dom"/>
</dbReference>
<dbReference type="InterPro" id="IPR050131">
    <property type="entry name" value="Peptidase_S8_subtilisin-like"/>
</dbReference>
<gene>
    <name evidence="8" type="ORF">DD666_21515</name>
</gene>
<dbReference type="InterPro" id="IPR023828">
    <property type="entry name" value="Peptidase_S8_Ser-AS"/>
</dbReference>
<dbReference type="PANTHER" id="PTHR43806">
    <property type="entry name" value="PEPTIDASE S8"/>
    <property type="match status" value="1"/>
</dbReference>
<dbReference type="InterPro" id="IPR036852">
    <property type="entry name" value="Peptidase_S8/S53_dom_sf"/>
</dbReference>
<reference evidence="8 9" key="1">
    <citation type="journal article" date="2018" name="Nat. Biotechnol.">
        <title>A standardized bacterial taxonomy based on genome phylogeny substantially revises the tree of life.</title>
        <authorList>
            <person name="Parks D.H."/>
            <person name="Chuvochina M."/>
            <person name="Waite D.W."/>
            <person name="Rinke C."/>
            <person name="Skarshewski A."/>
            <person name="Chaumeil P.A."/>
            <person name="Hugenholtz P."/>
        </authorList>
    </citation>
    <scope>NUCLEOTIDE SEQUENCE [LARGE SCALE GENOMIC DNA]</scope>
    <source>
        <strain evidence="8">UBA10707</strain>
    </source>
</reference>
<keyword evidence="4 6" id="KW-0720">Serine protease</keyword>
<comment type="similarity">
    <text evidence="1 6">Belongs to the peptidase S8 family.</text>
</comment>